<dbReference type="InParanoid" id="A0A0C2WVG3"/>
<dbReference type="Gene3D" id="3.15.10.10">
    <property type="entry name" value="Bactericidal permeability-increasing protein, domain 1"/>
    <property type="match status" value="1"/>
</dbReference>
<proteinExistence type="predicted"/>
<dbReference type="GO" id="GO:0008289">
    <property type="term" value="F:lipid binding"/>
    <property type="evidence" value="ECO:0007669"/>
    <property type="project" value="InterPro"/>
</dbReference>
<name>A0A0C2WVG3_AMAMK</name>
<evidence type="ECO:0000313" key="5">
    <source>
        <dbReference type="Proteomes" id="UP000054549"/>
    </source>
</evidence>
<accession>A0A0C2WVG3</accession>
<dbReference type="STRING" id="946122.A0A0C2WVG3"/>
<feature type="compositionally biased region" description="Basic and acidic residues" evidence="1">
    <location>
        <begin position="228"/>
        <end position="266"/>
    </location>
</feature>
<dbReference type="InterPro" id="IPR017943">
    <property type="entry name" value="Bactericidal_perm-incr_a/b_dom"/>
</dbReference>
<dbReference type="EMBL" id="KN818293">
    <property type="protein sequence ID" value="KIL60791.1"/>
    <property type="molecule type" value="Genomic_DNA"/>
</dbReference>
<organism evidence="4 5">
    <name type="scientific">Amanita muscaria (strain Koide BX008)</name>
    <dbReference type="NCBI Taxonomy" id="946122"/>
    <lineage>
        <taxon>Eukaryota</taxon>
        <taxon>Fungi</taxon>
        <taxon>Dikarya</taxon>
        <taxon>Basidiomycota</taxon>
        <taxon>Agaricomycotina</taxon>
        <taxon>Agaricomycetes</taxon>
        <taxon>Agaricomycetidae</taxon>
        <taxon>Agaricales</taxon>
        <taxon>Pluteineae</taxon>
        <taxon>Amanitaceae</taxon>
        <taxon>Amanita</taxon>
    </lineage>
</organism>
<dbReference type="OrthoDB" id="19394at2759"/>
<dbReference type="PANTHER" id="PTHR31138:SF1">
    <property type="entry name" value="PDZ DOMAIN-CONTAINING PROTEIN"/>
    <property type="match status" value="1"/>
</dbReference>
<dbReference type="SUPFAM" id="SSF55394">
    <property type="entry name" value="Bactericidal permeability-increasing protein, BPI"/>
    <property type="match status" value="1"/>
</dbReference>
<feature type="domain" description="HAM1-like N-terminal" evidence="3">
    <location>
        <begin position="15"/>
        <end position="672"/>
    </location>
</feature>
<dbReference type="InterPro" id="IPR045967">
    <property type="entry name" value="HAM1-like_N"/>
</dbReference>
<evidence type="ECO:0000259" key="3">
    <source>
        <dbReference type="Pfam" id="PF19343"/>
    </source>
</evidence>
<sequence length="824" mass="94363">MSLPAAKKQVGFHPAPDSVTEPVNRQEKDLDIDRKIRLYGTIEAFRKGRLPSNEQIDKILRYVLQHSPVHEDRLSEEGRKLINDMRDIIETLRLEIMQKNADELLQNFIWHTRDVDREKISPSDANAPVSADKAKEDGRQAIRHLRTLLHLILTNSEIRKLLSDFGLIGRDLLAQGTHKLADAIAPHEEQLRHVDEPGPRDQFVSQGGTKVGTGKTPVLDVKIPGTDKSVKQHPKEGETVVRDASGDERPVGEVREEAAKKVDETTTKAQVSAEETKEQMREQPQGVKEGATTEEVEKKKHGLLDKMKGVRDNLLDRIPSEHKGKAHDHAERGKKFLVEEYFPEERRDQFIYRIKKVIIECQKHDDYQESMRWLIGFFEEYARHTRASTKDGAVSARDTFVKDPALKRALDELRTLLERFANNTSLNIILDSIDTLIDDANRDDRLREWFQQIDVFVRKALLEPGFILEDECNREAERLRDSGREFYEGKYKAHMDHLFNSVSTWFKAMGDDSLNKRFAQDWARLTNDLLFDSQGSLAFKSELWADIRKVILPEIVDKIGYIPIPRIEYTDDNLDLVVENLTLSGKNLFPNIISIEAQNFFKFSPYDAIKDESHHTFTFTLDQMQADMRDVAFYFRKKTGIPKMSDSGIADVLIGGNGLHASIVLSSASRKDKSSVFTVRDVHVKVESLKFSIRDSKHDFLYKTLGPLASALVKRQLQKVIANALRTFFEYMDGQLVSVRDRMEAAKETEGQSRTQVLKDLFKRKSADESVKTTESHSHFKVVANRRSSLLKEGHPAGWVNLMADKEEAAERGSEWRSEAYVFF</sequence>
<feature type="region of interest" description="Disordered" evidence="1">
    <location>
        <begin position="194"/>
        <end position="297"/>
    </location>
</feature>
<protein>
    <submittedName>
        <fullName evidence="4">Uncharacterized protein</fullName>
    </submittedName>
</protein>
<evidence type="ECO:0000259" key="2">
    <source>
        <dbReference type="Pfam" id="PF14613"/>
    </source>
</evidence>
<dbReference type="Pfam" id="PF14613">
    <property type="entry name" value="HAM1_C"/>
    <property type="match status" value="1"/>
</dbReference>
<feature type="domain" description="HAM1-like C-terminal" evidence="2">
    <location>
        <begin position="684"/>
        <end position="821"/>
    </location>
</feature>
<evidence type="ECO:0000256" key="1">
    <source>
        <dbReference type="SAM" id="MobiDB-lite"/>
    </source>
</evidence>
<gene>
    <name evidence="4" type="ORF">M378DRAFT_907618</name>
</gene>
<dbReference type="Pfam" id="PF19343">
    <property type="entry name" value="HAM1_N"/>
    <property type="match status" value="1"/>
</dbReference>
<evidence type="ECO:0000313" key="4">
    <source>
        <dbReference type="EMBL" id="KIL60791.1"/>
    </source>
</evidence>
<dbReference type="Proteomes" id="UP000054549">
    <property type="component" value="Unassembled WGS sequence"/>
</dbReference>
<feature type="region of interest" description="Disordered" evidence="1">
    <location>
        <begin position="1"/>
        <end position="26"/>
    </location>
</feature>
<reference evidence="4 5" key="1">
    <citation type="submission" date="2014-04" db="EMBL/GenBank/DDBJ databases">
        <title>Evolutionary Origins and Diversification of the Mycorrhizal Mutualists.</title>
        <authorList>
            <consortium name="DOE Joint Genome Institute"/>
            <consortium name="Mycorrhizal Genomics Consortium"/>
            <person name="Kohler A."/>
            <person name="Kuo A."/>
            <person name="Nagy L.G."/>
            <person name="Floudas D."/>
            <person name="Copeland A."/>
            <person name="Barry K.W."/>
            <person name="Cichocki N."/>
            <person name="Veneault-Fourrey C."/>
            <person name="LaButti K."/>
            <person name="Lindquist E.A."/>
            <person name="Lipzen A."/>
            <person name="Lundell T."/>
            <person name="Morin E."/>
            <person name="Murat C."/>
            <person name="Riley R."/>
            <person name="Ohm R."/>
            <person name="Sun H."/>
            <person name="Tunlid A."/>
            <person name="Henrissat B."/>
            <person name="Grigoriev I.V."/>
            <person name="Hibbett D.S."/>
            <person name="Martin F."/>
        </authorList>
    </citation>
    <scope>NUCLEOTIDE SEQUENCE [LARGE SCALE GENOMIC DNA]</scope>
    <source>
        <strain evidence="4 5">Koide BX008</strain>
    </source>
</reference>
<keyword evidence="5" id="KW-1185">Reference proteome</keyword>
<dbReference type="PANTHER" id="PTHR31138">
    <property type="entry name" value="CHROMOSOME 19, WHOLE GENOME SHOTGUN SEQUENCE"/>
    <property type="match status" value="1"/>
</dbReference>
<dbReference type="HOGENOM" id="CLU_007183_0_0_1"/>
<dbReference type="InterPro" id="IPR027842">
    <property type="entry name" value="HAM1-like_C"/>
</dbReference>
<dbReference type="AlphaFoldDB" id="A0A0C2WVG3"/>